<keyword evidence="7 8" id="KW-0472">Membrane</keyword>
<feature type="transmembrane region" description="Helical" evidence="8">
    <location>
        <begin position="977"/>
        <end position="1003"/>
    </location>
</feature>
<keyword evidence="2" id="KW-0813">Transport</keyword>
<dbReference type="EMBL" id="CP076448">
    <property type="protein sequence ID" value="QXM24899.1"/>
    <property type="molecule type" value="Genomic_DNA"/>
</dbReference>
<feature type="transmembrane region" description="Helical" evidence="8">
    <location>
        <begin position="430"/>
        <end position="450"/>
    </location>
</feature>
<evidence type="ECO:0000256" key="7">
    <source>
        <dbReference type="ARBA" id="ARBA00023136"/>
    </source>
</evidence>
<feature type="transmembrane region" description="Helical" evidence="8">
    <location>
        <begin position="389"/>
        <end position="409"/>
    </location>
</feature>
<accession>A0A975U236</accession>
<keyword evidence="4" id="KW-0997">Cell inner membrane</keyword>
<feature type="transmembrane region" description="Helical" evidence="8">
    <location>
        <begin position="900"/>
        <end position="923"/>
    </location>
</feature>
<keyword evidence="3" id="KW-1003">Cell membrane</keyword>
<dbReference type="GO" id="GO:0042910">
    <property type="term" value="F:xenobiotic transmembrane transporter activity"/>
    <property type="evidence" value="ECO:0007669"/>
    <property type="project" value="TreeGrafter"/>
</dbReference>
<dbReference type="RefSeq" id="WP_218285956.1">
    <property type="nucleotide sequence ID" value="NZ_CP076448.1"/>
</dbReference>
<evidence type="ECO:0000256" key="1">
    <source>
        <dbReference type="ARBA" id="ARBA00004429"/>
    </source>
</evidence>
<keyword evidence="10" id="KW-1185">Reference proteome</keyword>
<feature type="transmembrane region" description="Helical" evidence="8">
    <location>
        <begin position="12"/>
        <end position="29"/>
    </location>
</feature>
<gene>
    <name evidence="9" type="ORF">KO353_01095</name>
</gene>
<dbReference type="InterPro" id="IPR001036">
    <property type="entry name" value="Acrflvin-R"/>
</dbReference>
<keyword evidence="5 8" id="KW-0812">Transmembrane</keyword>
<protein>
    <submittedName>
        <fullName evidence="9">Efflux RND transporter permease subunit</fullName>
    </submittedName>
</protein>
<feature type="transmembrane region" description="Helical" evidence="8">
    <location>
        <begin position="848"/>
        <end position="867"/>
    </location>
</feature>
<keyword evidence="6 8" id="KW-1133">Transmembrane helix</keyword>
<evidence type="ECO:0000256" key="6">
    <source>
        <dbReference type="ARBA" id="ARBA00022989"/>
    </source>
</evidence>
<evidence type="ECO:0000256" key="4">
    <source>
        <dbReference type="ARBA" id="ARBA00022519"/>
    </source>
</evidence>
<dbReference type="FunFam" id="1.20.1640.10:FF:000001">
    <property type="entry name" value="Efflux pump membrane transporter"/>
    <property type="match status" value="1"/>
</dbReference>
<dbReference type="Proteomes" id="UP000694001">
    <property type="component" value="Chromosome"/>
</dbReference>
<name>A0A975U236_9PROT</name>
<feature type="transmembrane region" description="Helical" evidence="8">
    <location>
        <begin position="333"/>
        <end position="352"/>
    </location>
</feature>
<feature type="transmembrane region" description="Helical" evidence="8">
    <location>
        <begin position="874"/>
        <end position="894"/>
    </location>
</feature>
<evidence type="ECO:0000256" key="3">
    <source>
        <dbReference type="ARBA" id="ARBA00022475"/>
    </source>
</evidence>
<sequence length="1020" mass="110820">MTLSELCIRRPVLATVMSLMIVLVGLVSYDRLTVREYPNIDEPVVTVETTYRGASAEIVESRITTPLEESLAGIEGIEVISSISRQERSQITLRFRVTRDPDGAANDVRDRVARVRAQLPAEIDEPVVRKVEADAQPIIYLAFSSDRHSPLEVTDIADRLVKTRLQNLPGVANVRIFGERRYSMRIWLDPVRLAAYGLTPADVEDALRRQNVEIPTGRLESGNREFNVVAETDLRSPAEFERLRIREVRGYLVRLADVGRAEIGPEDERVVARFNGEAAVALGIIKQATANPLDVSAAVREAFPAVRALLPEGMRVEVGYDSSVFIDRAIRNVFRVIGEAMLFVLVVIFLFLRSVRATLIPLVTIPVSLIGAFAFMLALGFSINTLTLLAFVLAVGLVVDDAIVMLENIARYIEQGMEPIAAAIRGAREIGFAVVAMTITLAAVYVPMAFQTGRTGRLFVEFALTLAAAVIVSGFVALTLSPMMCSRLLTHEPKRGALYRFGERALDALTAGYRAALRAALGIRPVVFALALLLGGFSWVMLGLIRSELSPTEDRGIIVGIAIAPDGATIDYTQRWLRPLERAFAETPEVTRHFTVAGFPVVSQGIMFAGLSDWSQRERSSAEIAQSLFPRFFATPGVLAFPVLPPSLGQPPIDKPVQFVLQTSGPYEELQRAAEAMLAEARQIPILTGLDSDLRLNKPQVRLTIDRDKAAALGLSEERIARSLETLLGGRKVTTFKMNGKQYDVIVQVDPAERTRPQDVLDIFLRTPSGAEVQLANLVRLEETVAPRELNHFNKLRSATISATLAPGATLGEALAALEAAAARVLPPTVQVDYTGVSREFRSTSASLALTFLLALAFIYLVLAAQFESFVDPLVIMLSVPLAVGGALAALWLNGITLNVYSQIGLITLIGLITKNGILIVEFANQLREQGLEMLDAVVEASALRLRPVLMTTAATVLGATPLALAEGAGAESRQAIGWVIVGGMTVGTVFTLFVVPAAYTVLARRRRVALSEAAPAPAE</sequence>
<reference evidence="9" key="1">
    <citation type="submission" date="2021-06" db="EMBL/GenBank/DDBJ databases">
        <title>Elioraea tepida, sp. nov., a moderately thermophilic aerobic anoxygenic phototrophic bacterium isolated from an alkaline siliceous hot spring mat community in Yellowstone National Park, WY, USA.</title>
        <authorList>
            <person name="Saini M.K."/>
            <person name="Yoshida S."/>
            <person name="Sebastian A."/>
            <person name="Hirose S."/>
            <person name="Hara E."/>
            <person name="Tamaki H."/>
            <person name="Soulier N.T."/>
            <person name="Albert I."/>
            <person name="Hanada S."/>
            <person name="Bryant D.A."/>
            <person name="Tank M."/>
        </authorList>
    </citation>
    <scope>NUCLEOTIDE SEQUENCE</scope>
    <source>
        <strain evidence="9">MS-P2</strain>
    </source>
</reference>
<dbReference type="AlphaFoldDB" id="A0A975U236"/>
<dbReference type="KEGG" id="elio:KO353_01095"/>
<evidence type="ECO:0000256" key="5">
    <source>
        <dbReference type="ARBA" id="ARBA00022692"/>
    </source>
</evidence>
<evidence type="ECO:0000256" key="2">
    <source>
        <dbReference type="ARBA" id="ARBA00022448"/>
    </source>
</evidence>
<proteinExistence type="predicted"/>
<evidence type="ECO:0000313" key="9">
    <source>
        <dbReference type="EMBL" id="QXM24899.1"/>
    </source>
</evidence>
<dbReference type="Pfam" id="PF00873">
    <property type="entry name" value="ACR_tran"/>
    <property type="match status" value="1"/>
</dbReference>
<evidence type="ECO:0000313" key="10">
    <source>
        <dbReference type="Proteomes" id="UP000694001"/>
    </source>
</evidence>
<evidence type="ECO:0000256" key="8">
    <source>
        <dbReference type="SAM" id="Phobius"/>
    </source>
</evidence>
<comment type="subcellular location">
    <subcellularLocation>
        <location evidence="1">Cell inner membrane</location>
        <topology evidence="1">Multi-pass membrane protein</topology>
    </subcellularLocation>
</comment>
<dbReference type="PANTHER" id="PTHR32063:SF14">
    <property type="entry name" value="BLL4319 PROTEIN"/>
    <property type="match status" value="1"/>
</dbReference>
<feature type="transmembrane region" description="Helical" evidence="8">
    <location>
        <begin position="526"/>
        <end position="545"/>
    </location>
</feature>
<dbReference type="GO" id="GO:0005886">
    <property type="term" value="C:plasma membrane"/>
    <property type="evidence" value="ECO:0007669"/>
    <property type="project" value="UniProtKB-SubCell"/>
</dbReference>
<feature type="transmembrane region" description="Helical" evidence="8">
    <location>
        <begin position="359"/>
        <end position="383"/>
    </location>
</feature>
<feature type="transmembrane region" description="Helical" evidence="8">
    <location>
        <begin position="462"/>
        <end position="485"/>
    </location>
</feature>
<feature type="transmembrane region" description="Helical" evidence="8">
    <location>
        <begin position="944"/>
        <end position="965"/>
    </location>
</feature>
<organism evidence="9 10">
    <name type="scientific">Elioraea tepida</name>
    <dbReference type="NCBI Taxonomy" id="2843330"/>
    <lineage>
        <taxon>Bacteria</taxon>
        <taxon>Pseudomonadati</taxon>
        <taxon>Pseudomonadota</taxon>
        <taxon>Alphaproteobacteria</taxon>
        <taxon>Acetobacterales</taxon>
        <taxon>Elioraeaceae</taxon>
        <taxon>Elioraea</taxon>
    </lineage>
</organism>
<dbReference type="PANTHER" id="PTHR32063">
    <property type="match status" value="1"/>
</dbReference>